<gene>
    <name evidence="1" type="ORF">M408DRAFT_9979</name>
</gene>
<dbReference type="PANTHER" id="PTHR38926">
    <property type="entry name" value="F-BOX DOMAIN CONTAINING PROTEIN, EXPRESSED"/>
    <property type="match status" value="1"/>
</dbReference>
<dbReference type="OrthoDB" id="3240972at2759"/>
<evidence type="ECO:0000313" key="1">
    <source>
        <dbReference type="EMBL" id="KIM26359.1"/>
    </source>
</evidence>
<accession>A0A0C3B2E2</accession>
<sequence length="1526" mass="173152">MSLDRIFSTDPAADAVENPNAIRDWLELPDAVPQQWAIIRQVCRSWQLLIDQLRIRYRYTRLRDLNPTFVGTSDTTTRESLIQAQRIQGSSFWSPTSVNRDRTADHESSIMGPLLSSLPKDAIFHAKTITEVDYKVCQMIIDPYATAFPHLRCLAIDVYRLNLSSIFPNLSSNLPFLTFLSLYSSVSFGLSPEVSLQMGSLTALKLTTPRHFYRNPSFNQWSLPCLRYMDIGNIMDIYEFNGFLKALALFGRKLECLRVTIRSWDGDEREYDHLEGEPMTELWNHCPNLQRLHIPLYLVTKYRPTSLHPLRYLTNSDSRSQYEYLLVTNGQLSGDLKDTTIAFCQATPNLVVLRDSHDWTSIESQTTATGAAEGENAVTKREREACQLMVETTAQMQALGMASHLRVKLWWLVVEHDELGAHPKRVSLDQMTATSLPAELWLTIFEHAMFVDQFFSTDPATDSVENPNAIRDWIQLSNGARNPILEQWGNIRQFLSIYSTGSINIRPEIAFRMESLKALKLTTRGHLYRGISFAQWSIPCLRYLDIGNILDVYEFNQFLGTLPILGRNLEVLQVTIRNWDQDEDDYLELDGGLMSELWGYCPNLQRLHFPLYLLVNHKPTSYHPLRYLTNSNTRSQYAYLLAASQHLHTANVISSAGLMDTMIAFCQAIPNLVTFRDSHDWTLLESEPSTTDATAYEISLMEREKEACQLMVETVEQMQALQMTLILEHSNLGSIASRKSMSTPFLPAEIWLMVFKHAVFVGSIFSTDPATDSIENPNAIQEWLEQPVAGEAIFQRCATIRQVCRSWKALVDRAGDSELFVDADTAIVAQKRLTKALRIQGTSIGEPEWTGDPFEGVVGQMFHSLPKDVIFHARIITEAGEKLMRSIIGSHATAFPYLRCLTINVYSVYPDRPFPNLSSNLPFLTFLSLSSTTSLKLRPENPLQMESLKTLKLTSQRWVSLRPSFGQWSLPSLKYLEIGDILDVATFSMFLKILPLIGRKLEVLRVTILGFGLEEEEYIEFDRGLMSELWDHCPSLQRLHIPLYFVVEHKPTSYHPLRYLTNSDTCSQFACLLGVNADQPNGLKDTMIAFCQAFPDLVAFQDSHDWGLVGSEPLTTGAAEEESRRPRIKREACQLMVKTVEQMQALQMTRLRMKSRLATGYGFLDGATNSPEGEQSCAKSVVPDDQSVAELMKARRIEGMTSSIVSIRGRNIGAGTREREVTSVRRIWEELLDQEGATFQAEIITHAGPQLSDLIVESNPKAFPHLKSLCLEIYYLNPDPILRGLSNNHPSMRFLSLVGHSTITLSSQGFLRLPFLTTLIITTRIDIGEESVFDKWHLPSLFYLEVGCFRSINCLGRLFEVLAQFGQKLRSLNVTFPRAFTEPYDDRDADLMSRLWDSCPMLRNLRAPLYLVLPHPPPLGHPLEHVVNSDITSYHSGCLVARGWLPFNYTDAVLSFCSATPCLVLIRDSHVWKSSEGPHDSVRGAQSTDLYELMCETALQKEDTGLAARYEDSNGNTLIEWFQWNP</sequence>
<name>A0A0C3B2E2_SERVB</name>
<reference evidence="2" key="2">
    <citation type="submission" date="2015-01" db="EMBL/GenBank/DDBJ databases">
        <title>Evolutionary Origins and Diversification of the Mycorrhizal Mutualists.</title>
        <authorList>
            <consortium name="DOE Joint Genome Institute"/>
            <consortium name="Mycorrhizal Genomics Consortium"/>
            <person name="Kohler A."/>
            <person name="Kuo A."/>
            <person name="Nagy L.G."/>
            <person name="Floudas D."/>
            <person name="Copeland A."/>
            <person name="Barry K.W."/>
            <person name="Cichocki N."/>
            <person name="Veneault-Fourrey C."/>
            <person name="LaButti K."/>
            <person name="Lindquist E.A."/>
            <person name="Lipzen A."/>
            <person name="Lundell T."/>
            <person name="Morin E."/>
            <person name="Murat C."/>
            <person name="Riley R."/>
            <person name="Ohm R."/>
            <person name="Sun H."/>
            <person name="Tunlid A."/>
            <person name="Henrissat B."/>
            <person name="Grigoriev I.V."/>
            <person name="Hibbett D.S."/>
            <person name="Martin F."/>
        </authorList>
    </citation>
    <scope>NUCLEOTIDE SEQUENCE [LARGE SCALE GENOMIC DNA]</scope>
    <source>
        <strain evidence="2">MAFF 305830</strain>
    </source>
</reference>
<protein>
    <recommendedName>
        <fullName evidence="3">F-box domain-containing protein</fullName>
    </recommendedName>
</protein>
<dbReference type="Gene3D" id="3.80.10.10">
    <property type="entry name" value="Ribonuclease Inhibitor"/>
    <property type="match status" value="2"/>
</dbReference>
<keyword evidence="2" id="KW-1185">Reference proteome</keyword>
<reference evidence="1 2" key="1">
    <citation type="submission" date="2014-04" db="EMBL/GenBank/DDBJ databases">
        <authorList>
            <consortium name="DOE Joint Genome Institute"/>
            <person name="Kuo A."/>
            <person name="Zuccaro A."/>
            <person name="Kohler A."/>
            <person name="Nagy L.G."/>
            <person name="Floudas D."/>
            <person name="Copeland A."/>
            <person name="Barry K.W."/>
            <person name="Cichocki N."/>
            <person name="Veneault-Fourrey C."/>
            <person name="LaButti K."/>
            <person name="Lindquist E.A."/>
            <person name="Lipzen A."/>
            <person name="Lundell T."/>
            <person name="Morin E."/>
            <person name="Murat C."/>
            <person name="Sun H."/>
            <person name="Tunlid A."/>
            <person name="Henrissat B."/>
            <person name="Grigoriev I.V."/>
            <person name="Hibbett D.S."/>
            <person name="Martin F."/>
            <person name="Nordberg H.P."/>
            <person name="Cantor M.N."/>
            <person name="Hua S.X."/>
        </authorList>
    </citation>
    <scope>NUCLEOTIDE SEQUENCE [LARGE SCALE GENOMIC DNA]</scope>
    <source>
        <strain evidence="1 2">MAFF 305830</strain>
    </source>
</reference>
<evidence type="ECO:0008006" key="3">
    <source>
        <dbReference type="Google" id="ProtNLM"/>
    </source>
</evidence>
<organism evidence="1 2">
    <name type="scientific">Serendipita vermifera MAFF 305830</name>
    <dbReference type="NCBI Taxonomy" id="933852"/>
    <lineage>
        <taxon>Eukaryota</taxon>
        <taxon>Fungi</taxon>
        <taxon>Dikarya</taxon>
        <taxon>Basidiomycota</taxon>
        <taxon>Agaricomycotina</taxon>
        <taxon>Agaricomycetes</taxon>
        <taxon>Sebacinales</taxon>
        <taxon>Serendipitaceae</taxon>
        <taxon>Serendipita</taxon>
    </lineage>
</organism>
<dbReference type="SUPFAM" id="SSF52058">
    <property type="entry name" value="L domain-like"/>
    <property type="match status" value="2"/>
</dbReference>
<proteinExistence type="predicted"/>
<dbReference type="HOGENOM" id="CLU_247496_0_0_1"/>
<dbReference type="Proteomes" id="UP000054097">
    <property type="component" value="Unassembled WGS sequence"/>
</dbReference>
<dbReference type="InterPro" id="IPR032675">
    <property type="entry name" value="LRR_dom_sf"/>
</dbReference>
<dbReference type="EMBL" id="KN824307">
    <property type="protein sequence ID" value="KIM26359.1"/>
    <property type="molecule type" value="Genomic_DNA"/>
</dbReference>
<dbReference type="PANTHER" id="PTHR38926:SF5">
    <property type="entry name" value="F-BOX AND LEUCINE-RICH REPEAT PROTEIN 6"/>
    <property type="match status" value="1"/>
</dbReference>
<evidence type="ECO:0000313" key="2">
    <source>
        <dbReference type="Proteomes" id="UP000054097"/>
    </source>
</evidence>